<evidence type="ECO:0000313" key="6">
    <source>
        <dbReference type="Proteomes" id="UP000177506"/>
    </source>
</evidence>
<feature type="domain" description="Glycosyl hydrolase family 95 N-terminal" evidence="2">
    <location>
        <begin position="31"/>
        <end position="279"/>
    </location>
</feature>
<feature type="domain" description="Alpha fucosidase A-like C-terminal" evidence="3">
    <location>
        <begin position="713"/>
        <end position="809"/>
    </location>
</feature>
<dbReference type="PANTHER" id="PTHR31084">
    <property type="entry name" value="ALPHA-L-FUCOSIDASE 2"/>
    <property type="match status" value="1"/>
</dbReference>
<dbReference type="GO" id="GO:0004560">
    <property type="term" value="F:alpha-L-fucosidase activity"/>
    <property type="evidence" value="ECO:0007669"/>
    <property type="project" value="InterPro"/>
</dbReference>
<dbReference type="SUPFAM" id="SSF48208">
    <property type="entry name" value="Six-hairpin glycosidases"/>
    <property type="match status" value="1"/>
</dbReference>
<feature type="chain" id="PRO_5009579637" evidence="1">
    <location>
        <begin position="24"/>
        <end position="812"/>
    </location>
</feature>
<dbReference type="InterPro" id="IPR013780">
    <property type="entry name" value="Glyco_hydro_b"/>
</dbReference>
<feature type="domain" description="Glycosyl hydrolase family 95 catalytic" evidence="4">
    <location>
        <begin position="308"/>
        <end position="711"/>
    </location>
</feature>
<evidence type="ECO:0000259" key="4">
    <source>
        <dbReference type="Pfam" id="PF22124"/>
    </source>
</evidence>
<dbReference type="EMBL" id="MDZA01000075">
    <property type="protein sequence ID" value="OGX91259.1"/>
    <property type="molecule type" value="Genomic_DNA"/>
</dbReference>
<dbReference type="InterPro" id="IPR054363">
    <property type="entry name" value="GH95_cat"/>
</dbReference>
<dbReference type="FunFam" id="1.50.10.10:FF:000028">
    <property type="entry name" value="Alpha-L-fucosidase 2"/>
    <property type="match status" value="1"/>
</dbReference>
<name>A0A1G1TK80_9BACT</name>
<evidence type="ECO:0000256" key="1">
    <source>
        <dbReference type="SAM" id="SignalP"/>
    </source>
</evidence>
<dbReference type="Pfam" id="PF21307">
    <property type="entry name" value="Glyco_hydro_95_C"/>
    <property type="match status" value="1"/>
</dbReference>
<dbReference type="Gene3D" id="2.60.40.1180">
    <property type="entry name" value="Golgi alpha-mannosidase II"/>
    <property type="match status" value="1"/>
</dbReference>
<dbReference type="InterPro" id="IPR049053">
    <property type="entry name" value="AFCA-like_C"/>
</dbReference>
<reference evidence="5 6" key="1">
    <citation type="submission" date="2016-08" db="EMBL/GenBank/DDBJ databases">
        <title>Hymenobacter coccineus sp. nov., Hymenobacter lapidarius sp. nov. and Hymenobacter glacialis sp. nov., isolated from Antarctic soil.</title>
        <authorList>
            <person name="Sedlacek I."/>
            <person name="Kralova S."/>
            <person name="Kyrova K."/>
            <person name="Maslanova I."/>
            <person name="Stankova E."/>
            <person name="Vrbovska V."/>
            <person name="Nemec M."/>
            <person name="Bartak M."/>
            <person name="Svec P."/>
            <person name="Busse H.-J."/>
            <person name="Pantucek R."/>
        </authorList>
    </citation>
    <scope>NUCLEOTIDE SEQUENCE [LARGE SCALE GENOMIC DNA]</scope>
    <source>
        <strain evidence="5 6">CCM 8649</strain>
    </source>
</reference>
<keyword evidence="1" id="KW-0732">Signal</keyword>
<accession>A0A1G1TK80</accession>
<evidence type="ECO:0000313" key="5">
    <source>
        <dbReference type="EMBL" id="OGX91259.1"/>
    </source>
</evidence>
<dbReference type="Pfam" id="PF14498">
    <property type="entry name" value="Glyco_hyd_65N_2"/>
    <property type="match status" value="1"/>
</dbReference>
<dbReference type="InterPro" id="IPR008928">
    <property type="entry name" value="6-hairpin_glycosidase_sf"/>
</dbReference>
<dbReference type="InterPro" id="IPR027414">
    <property type="entry name" value="GH95_N_dom"/>
</dbReference>
<dbReference type="InterPro" id="IPR016518">
    <property type="entry name" value="Alpha-L-fucosidase"/>
</dbReference>
<keyword evidence="6" id="KW-1185">Reference proteome</keyword>
<proteinExistence type="predicted"/>
<feature type="signal peptide" evidence="1">
    <location>
        <begin position="1"/>
        <end position="23"/>
    </location>
</feature>
<protein>
    <submittedName>
        <fullName evidence="5">Alpha-L-fucosidase</fullName>
    </submittedName>
</protein>
<organism evidence="5 6">
    <name type="scientific">Hymenobacter coccineus</name>
    <dbReference type="NCBI Taxonomy" id="1908235"/>
    <lineage>
        <taxon>Bacteria</taxon>
        <taxon>Pseudomonadati</taxon>
        <taxon>Bacteroidota</taxon>
        <taxon>Cytophagia</taxon>
        <taxon>Cytophagales</taxon>
        <taxon>Hymenobacteraceae</taxon>
        <taxon>Hymenobacter</taxon>
    </lineage>
</organism>
<dbReference type="Proteomes" id="UP000177506">
    <property type="component" value="Unassembled WGS sequence"/>
</dbReference>
<dbReference type="RefSeq" id="WP_070742041.1">
    <property type="nucleotide sequence ID" value="NZ_MDZA01000075.1"/>
</dbReference>
<sequence length="812" mass="88398">MIDKLLRACCLALALAGAAPAWAQQPAGPVLWYRQSAKDWNEALPVGNGRLGAMLFGRPAEELMQLNESSLWTGGPANPDPNPAAPTYLPEVRRLLFAGDNAAAAALMKKMQGPNSNAYQPLGDLLLRQPLAGAATDYYRSLDLATATATTRFTAGGVAYTREVFVTAPDQVIVIRLTASKKNALNFNLSLRHPLPFQRAVEGPGELVLRGKALASADDGPRAPDEPLAYEQRPGCNGMRFQIRLKVVRTDGTVTADSVLRVAGATEALLLVSGATSFNGFDKCPDADGKNETAEARRWLAGAQARPFAELRARHVADYQAYFRRVALTLAGAPGPNLPTDERLARYKTGQPDAALEALYFDFGRYLLISSSRPGGQAANLQGLWNPLVQPPWRSNYTTNINLQMNYWPAEVANLSELQEPLRTQIQHMATTGAATARTYYRAAGWALHHNSDIWGPSNPVGDGTGDPRWANWALGGPWLSQHLFEHYRFTQDRAYLRQTAYPLMRGAAEFCLDWLVEHDGHLVTAPSTSPENSYRLPNGREEVVTIASTMDMSIIRDLFGNVLAADSVLGAPDAAFAARVRAARARLYPLHIGRKGNLQEWYGDFEDVDPQHRHVSQLFGLHPGREISPLTTPALAAAARQTLLVRGDAGTGWSKAWKINFWARLLDGNHAYKMYQELLKNSTLNNLFDTHPPFQIDGNFGATAGLTEMLLQSQLADVHLLPALPAAWATGAVRGLVARGGFVVDMTWKSGRLATARLTSRAGAPCMLRTTTPVQVLRVQAKSATATAGGVKYYLTSFPTKAGVSYEVVAK</sequence>
<dbReference type="Pfam" id="PF22124">
    <property type="entry name" value="Glyco_hydro_95_cat"/>
    <property type="match status" value="1"/>
</dbReference>
<dbReference type="Gene3D" id="2.70.98.50">
    <property type="entry name" value="putative glycoside hydrolase family protein from bacillus halodurans"/>
    <property type="match status" value="1"/>
</dbReference>
<evidence type="ECO:0000259" key="2">
    <source>
        <dbReference type="Pfam" id="PF14498"/>
    </source>
</evidence>
<evidence type="ECO:0000259" key="3">
    <source>
        <dbReference type="Pfam" id="PF21307"/>
    </source>
</evidence>
<dbReference type="PIRSF" id="PIRSF007663">
    <property type="entry name" value="UCP007663"/>
    <property type="match status" value="1"/>
</dbReference>
<comment type="caution">
    <text evidence="5">The sequence shown here is derived from an EMBL/GenBank/DDBJ whole genome shotgun (WGS) entry which is preliminary data.</text>
</comment>
<dbReference type="OrthoDB" id="9802600at2"/>
<dbReference type="GO" id="GO:0005975">
    <property type="term" value="P:carbohydrate metabolic process"/>
    <property type="evidence" value="ECO:0007669"/>
    <property type="project" value="InterPro"/>
</dbReference>
<dbReference type="PANTHER" id="PTHR31084:SF0">
    <property type="entry name" value="ALPHA-L-FUCOSIDASE 2"/>
    <property type="match status" value="1"/>
</dbReference>
<dbReference type="AlphaFoldDB" id="A0A1G1TK80"/>
<gene>
    <name evidence="5" type="ORF">BEN49_20510</name>
</gene>